<protein>
    <recommendedName>
        <fullName evidence="3">DUF3606 domain-containing protein</fullName>
    </recommendedName>
</protein>
<feature type="compositionally biased region" description="Basic and acidic residues" evidence="1">
    <location>
        <begin position="1"/>
        <end position="12"/>
    </location>
</feature>
<name>A0AB39STS7_9ACTN</name>
<evidence type="ECO:0000256" key="1">
    <source>
        <dbReference type="SAM" id="MobiDB-lite"/>
    </source>
</evidence>
<dbReference type="AlphaFoldDB" id="A0AB39STS7"/>
<dbReference type="RefSeq" id="WP_369144453.1">
    <property type="nucleotide sequence ID" value="NZ_CP163444.1"/>
</dbReference>
<sequence>MVSTDVERKQVADDFGTTEEELREVHGLDVERYGTADHGG</sequence>
<organism evidence="2">
    <name type="scientific">Streptomyces sp. R44</name>
    <dbReference type="NCBI Taxonomy" id="3238633"/>
    <lineage>
        <taxon>Bacteria</taxon>
        <taxon>Bacillati</taxon>
        <taxon>Actinomycetota</taxon>
        <taxon>Actinomycetes</taxon>
        <taxon>Kitasatosporales</taxon>
        <taxon>Streptomycetaceae</taxon>
        <taxon>Streptomyces</taxon>
    </lineage>
</organism>
<evidence type="ECO:0000313" key="2">
    <source>
        <dbReference type="EMBL" id="XDQ71775.1"/>
    </source>
</evidence>
<feature type="compositionally biased region" description="Basic and acidic residues" evidence="1">
    <location>
        <begin position="23"/>
        <end position="40"/>
    </location>
</feature>
<evidence type="ECO:0008006" key="3">
    <source>
        <dbReference type="Google" id="ProtNLM"/>
    </source>
</evidence>
<reference evidence="2" key="1">
    <citation type="submission" date="2024-07" db="EMBL/GenBank/DDBJ databases">
        <authorList>
            <person name="Yu S.T."/>
        </authorList>
    </citation>
    <scope>NUCLEOTIDE SEQUENCE</scope>
    <source>
        <strain evidence="2">R44</strain>
    </source>
</reference>
<gene>
    <name evidence="2" type="ORF">AB5J54_15170</name>
</gene>
<accession>A0AB39STS7</accession>
<proteinExistence type="predicted"/>
<dbReference type="EMBL" id="CP163444">
    <property type="protein sequence ID" value="XDQ71775.1"/>
    <property type="molecule type" value="Genomic_DNA"/>
</dbReference>
<feature type="region of interest" description="Disordered" evidence="1">
    <location>
        <begin position="1"/>
        <end position="40"/>
    </location>
</feature>